<organism evidence="2 3">
    <name type="scientific">Paludibaculum fermentans</name>
    <dbReference type="NCBI Taxonomy" id="1473598"/>
    <lineage>
        <taxon>Bacteria</taxon>
        <taxon>Pseudomonadati</taxon>
        <taxon>Acidobacteriota</taxon>
        <taxon>Terriglobia</taxon>
        <taxon>Bryobacterales</taxon>
        <taxon>Bryobacteraceae</taxon>
        <taxon>Paludibaculum</taxon>
    </lineage>
</organism>
<evidence type="ECO:0000313" key="3">
    <source>
        <dbReference type="Proteomes" id="UP000593892"/>
    </source>
</evidence>
<proteinExistence type="predicted"/>
<dbReference type="Gene3D" id="3.40.50.300">
    <property type="entry name" value="P-loop containing nucleotide triphosphate hydrolases"/>
    <property type="match status" value="1"/>
</dbReference>
<evidence type="ECO:0000259" key="1">
    <source>
        <dbReference type="SMART" id="SM00382"/>
    </source>
</evidence>
<dbReference type="SMART" id="SM00382">
    <property type="entry name" value="AAA"/>
    <property type="match status" value="1"/>
</dbReference>
<evidence type="ECO:0000313" key="2">
    <source>
        <dbReference type="EMBL" id="QOY89706.1"/>
    </source>
</evidence>
<sequence>MFKDFWGNPIVAGALWKMIETDRIPQTILLAGPEGVGKATLVRRFAAQLLGDAEKIEHDDLSREENRAIIADREKWPSEKRSEDPLLFASHPDFLTFPPDGPLRQISIQQMRQAKERAQMRPLKGKWRVFLIDQMDRANIQAADSLLKTLEEPPSHMILFVTAENPYDLPSTIRSRSVIFYLTPVAEEEMKAFAKAKQLKDAERRVSLAGGCPGLACSLDLAAYEKRRGVMLALIEAASGHTNFAAWAQKSESFLASKSEKLDYHFKPLYSLLEDLAILHGGGSHIRNRDLRETLQKIAGRITFDWLRQAVEQADLLVSLQRRNVQKGPSVDNYVVSLRGI</sequence>
<dbReference type="KEGG" id="pfer:IRI77_07065"/>
<dbReference type="SUPFAM" id="SSF52540">
    <property type="entry name" value="P-loop containing nucleoside triphosphate hydrolases"/>
    <property type="match status" value="1"/>
</dbReference>
<gene>
    <name evidence="2" type="ORF">IRI77_07065</name>
</gene>
<dbReference type="RefSeq" id="WP_194451368.1">
    <property type="nucleotide sequence ID" value="NZ_CP063849.1"/>
</dbReference>
<dbReference type="InterPro" id="IPR003593">
    <property type="entry name" value="AAA+_ATPase"/>
</dbReference>
<feature type="domain" description="AAA+ ATPase" evidence="1">
    <location>
        <begin position="24"/>
        <end position="185"/>
    </location>
</feature>
<dbReference type="EMBL" id="CP063849">
    <property type="protein sequence ID" value="QOY89706.1"/>
    <property type="molecule type" value="Genomic_DNA"/>
</dbReference>
<dbReference type="PANTHER" id="PTHR11669">
    <property type="entry name" value="REPLICATION FACTOR C / DNA POLYMERASE III GAMMA-TAU SUBUNIT"/>
    <property type="match status" value="1"/>
</dbReference>
<dbReference type="Proteomes" id="UP000593892">
    <property type="component" value="Chromosome"/>
</dbReference>
<dbReference type="GO" id="GO:0006261">
    <property type="term" value="P:DNA-templated DNA replication"/>
    <property type="evidence" value="ECO:0007669"/>
    <property type="project" value="TreeGrafter"/>
</dbReference>
<protein>
    <submittedName>
        <fullName evidence="2">AAA family ATPase</fullName>
    </submittedName>
</protein>
<dbReference type="InterPro" id="IPR027417">
    <property type="entry name" value="P-loop_NTPase"/>
</dbReference>
<dbReference type="InterPro" id="IPR050238">
    <property type="entry name" value="DNA_Rep/Repair_Clamp_Loader"/>
</dbReference>
<reference evidence="2 3" key="1">
    <citation type="submission" date="2020-10" db="EMBL/GenBank/DDBJ databases">
        <title>Complete genome sequence of Paludibaculum fermentans P105T, a facultatively anaerobic acidobacterium capable of dissimilatory Fe(III) reduction.</title>
        <authorList>
            <person name="Dedysh S.N."/>
            <person name="Beletsky A.V."/>
            <person name="Kulichevskaya I.S."/>
            <person name="Mardanov A.V."/>
            <person name="Ravin N.V."/>
        </authorList>
    </citation>
    <scope>NUCLEOTIDE SEQUENCE [LARGE SCALE GENOMIC DNA]</scope>
    <source>
        <strain evidence="2 3">P105</strain>
    </source>
</reference>
<accession>A0A7S7SMP5</accession>
<dbReference type="AlphaFoldDB" id="A0A7S7SMP5"/>
<dbReference type="Pfam" id="PF13177">
    <property type="entry name" value="DNA_pol3_delta2"/>
    <property type="match status" value="1"/>
</dbReference>
<dbReference type="PANTHER" id="PTHR11669:SF8">
    <property type="entry name" value="DNA POLYMERASE III SUBUNIT DELTA"/>
    <property type="match status" value="1"/>
</dbReference>
<keyword evidence="3" id="KW-1185">Reference proteome</keyword>
<name>A0A7S7SMP5_PALFE</name>